<evidence type="ECO:0000259" key="10">
    <source>
        <dbReference type="PROSITE" id="PS50972"/>
    </source>
</evidence>
<dbReference type="RefSeq" id="WP_186920599.1">
    <property type="nucleotide sequence ID" value="NZ_JACOFW010000001.1"/>
</dbReference>
<comment type="catalytic activity">
    <reaction evidence="1">
        <text>(7,8-dihydropterin-6-yl)methyl diphosphate + 4-aminobenzoate = 7,8-dihydropteroate + diphosphate</text>
        <dbReference type="Rhea" id="RHEA:19949"/>
        <dbReference type="ChEBI" id="CHEBI:17836"/>
        <dbReference type="ChEBI" id="CHEBI:17839"/>
        <dbReference type="ChEBI" id="CHEBI:33019"/>
        <dbReference type="ChEBI" id="CHEBI:72950"/>
        <dbReference type="EC" id="2.5.1.15"/>
    </reaction>
</comment>
<dbReference type="InterPro" id="IPR006390">
    <property type="entry name" value="DHP_synth_dom"/>
</dbReference>
<dbReference type="EC" id="2.5.1.15" evidence="4 9"/>
<evidence type="ECO:0000256" key="4">
    <source>
        <dbReference type="ARBA" id="ARBA00012458"/>
    </source>
</evidence>
<keyword evidence="6 9" id="KW-0479">Metal-binding</keyword>
<organism evidence="11 12">
    <name type="scientific">Undibacterium seohonense</name>
    <dbReference type="NCBI Taxonomy" id="1344950"/>
    <lineage>
        <taxon>Bacteria</taxon>
        <taxon>Pseudomonadati</taxon>
        <taxon>Pseudomonadota</taxon>
        <taxon>Betaproteobacteria</taxon>
        <taxon>Burkholderiales</taxon>
        <taxon>Oxalobacteraceae</taxon>
        <taxon>Undibacterium</taxon>
    </lineage>
</organism>
<comment type="cofactor">
    <cofactor evidence="2 9">
        <name>Mg(2+)</name>
        <dbReference type="ChEBI" id="CHEBI:18420"/>
    </cofactor>
</comment>
<comment type="caution">
    <text evidence="11">The sequence shown here is derived from an EMBL/GenBank/DDBJ whole genome shotgun (WGS) entry which is preliminary data.</text>
</comment>
<evidence type="ECO:0000313" key="12">
    <source>
        <dbReference type="Proteomes" id="UP000648257"/>
    </source>
</evidence>
<evidence type="ECO:0000256" key="9">
    <source>
        <dbReference type="RuleBase" id="RU361205"/>
    </source>
</evidence>
<keyword evidence="12" id="KW-1185">Reference proteome</keyword>
<dbReference type="PROSITE" id="PS00792">
    <property type="entry name" value="DHPS_1"/>
    <property type="match status" value="1"/>
</dbReference>
<evidence type="ECO:0000313" key="11">
    <source>
        <dbReference type="EMBL" id="MBC3805866.1"/>
    </source>
</evidence>
<dbReference type="PANTHER" id="PTHR20941:SF1">
    <property type="entry name" value="FOLIC ACID SYNTHESIS PROTEIN FOL1"/>
    <property type="match status" value="1"/>
</dbReference>
<dbReference type="InterPro" id="IPR011005">
    <property type="entry name" value="Dihydropteroate_synth-like_sf"/>
</dbReference>
<keyword evidence="8 9" id="KW-0289">Folate biosynthesis</keyword>
<dbReference type="InterPro" id="IPR045031">
    <property type="entry name" value="DHP_synth-like"/>
</dbReference>
<dbReference type="GO" id="GO:0004156">
    <property type="term" value="F:dihydropteroate synthase activity"/>
    <property type="evidence" value="ECO:0007669"/>
    <property type="project" value="UniProtKB-EC"/>
</dbReference>
<evidence type="ECO:0000256" key="2">
    <source>
        <dbReference type="ARBA" id="ARBA00001946"/>
    </source>
</evidence>
<reference evidence="11 12" key="1">
    <citation type="submission" date="2020-08" db="EMBL/GenBank/DDBJ databases">
        <title>Novel species isolated from subtropical streams in China.</title>
        <authorList>
            <person name="Lu H."/>
        </authorList>
    </citation>
    <scope>NUCLEOTIDE SEQUENCE [LARGE SCALE GENOMIC DNA]</scope>
    <source>
        <strain evidence="11 12">KACC 16656</strain>
    </source>
</reference>
<evidence type="ECO:0000256" key="8">
    <source>
        <dbReference type="ARBA" id="ARBA00022909"/>
    </source>
</evidence>
<proteinExistence type="inferred from homology"/>
<dbReference type="PROSITE" id="PS00793">
    <property type="entry name" value="DHPS_2"/>
    <property type="match status" value="1"/>
</dbReference>
<keyword evidence="5 9" id="KW-0808">Transferase</keyword>
<comment type="function">
    <text evidence="9">Catalyzes the condensation of para-aminobenzoate (pABA) with 6-hydroxymethyl-7,8-dihydropterin diphosphate (DHPt-PP) to form 7,8-dihydropteroate (H2Pte), the immediate precursor of folate derivatives.</text>
</comment>
<gene>
    <name evidence="11" type="primary">folP</name>
    <name evidence="11" type="ORF">H8K52_00725</name>
</gene>
<feature type="domain" description="Pterin-binding" evidence="10">
    <location>
        <begin position="29"/>
        <end position="281"/>
    </location>
</feature>
<keyword evidence="7 9" id="KW-0460">Magnesium</keyword>
<dbReference type="Proteomes" id="UP000648257">
    <property type="component" value="Unassembled WGS sequence"/>
</dbReference>
<dbReference type="Gene3D" id="3.20.20.20">
    <property type="entry name" value="Dihydropteroate synthase-like"/>
    <property type="match status" value="1"/>
</dbReference>
<dbReference type="Pfam" id="PF00809">
    <property type="entry name" value="Pterin_bind"/>
    <property type="match status" value="1"/>
</dbReference>
<dbReference type="EMBL" id="JACOFW010000001">
    <property type="protein sequence ID" value="MBC3805866.1"/>
    <property type="molecule type" value="Genomic_DNA"/>
</dbReference>
<evidence type="ECO:0000256" key="3">
    <source>
        <dbReference type="ARBA" id="ARBA00004763"/>
    </source>
</evidence>
<evidence type="ECO:0000256" key="6">
    <source>
        <dbReference type="ARBA" id="ARBA00022723"/>
    </source>
</evidence>
<dbReference type="CDD" id="cd00739">
    <property type="entry name" value="DHPS"/>
    <property type="match status" value="1"/>
</dbReference>
<dbReference type="InterPro" id="IPR000489">
    <property type="entry name" value="Pterin-binding_dom"/>
</dbReference>
<comment type="pathway">
    <text evidence="3 9">Cofactor biosynthesis; tetrahydrofolate biosynthesis; 7,8-dihydrofolate from 2-amino-4-hydroxy-6-hydroxymethyl-7,8-dihydropteridine diphosphate and 4-aminobenzoate: step 1/2.</text>
</comment>
<evidence type="ECO:0000256" key="1">
    <source>
        <dbReference type="ARBA" id="ARBA00000012"/>
    </source>
</evidence>
<evidence type="ECO:0000256" key="5">
    <source>
        <dbReference type="ARBA" id="ARBA00022679"/>
    </source>
</evidence>
<dbReference type="SUPFAM" id="SSF51717">
    <property type="entry name" value="Dihydropteroate synthetase-like"/>
    <property type="match status" value="1"/>
</dbReference>
<protein>
    <recommendedName>
        <fullName evidence="4 9">Dihydropteroate synthase</fullName>
        <shortName evidence="9">DHPS</shortName>
        <ecNumber evidence="4 9">2.5.1.15</ecNumber>
    </recommendedName>
    <alternativeName>
        <fullName evidence="9">Dihydropteroate pyrophosphorylase</fullName>
    </alternativeName>
</protein>
<evidence type="ECO:0000256" key="7">
    <source>
        <dbReference type="ARBA" id="ARBA00022842"/>
    </source>
</evidence>
<sequence length="292" mass="32023">MLTPFFECGRYRFSMKVAHTNAMRTLFKPLVMGILNVTPDSFSDGGKFQSLDHAITHAEQMIEDGVDIIDIGGESSRPGAKPLPLDEELKRVIPLIYALRDCGKPISIDTYKPEVMREAIIAGADMINDIRGFDSEQALAAVADSDVGLCVMHMQKSPETMQEQPSYQYVTQDVIAFLRERCDQLEAVGVEKNRISVDPGFGFGKTLEHNIELLQNINVMQEELGFPVLAGISRKTMIGAITGKPVEHRMAGSLAAALAAMAQGARILRVHDVAETVDAIKVWHAANTIKIA</sequence>
<dbReference type="NCBIfam" id="TIGR01496">
    <property type="entry name" value="DHPS"/>
    <property type="match status" value="1"/>
</dbReference>
<name>A0ABR6WZ30_9BURK</name>
<dbReference type="PROSITE" id="PS50972">
    <property type="entry name" value="PTERIN_BINDING"/>
    <property type="match status" value="1"/>
</dbReference>
<accession>A0ABR6WZ30</accession>
<comment type="similarity">
    <text evidence="9">Belongs to the DHPS family.</text>
</comment>
<dbReference type="PANTHER" id="PTHR20941">
    <property type="entry name" value="FOLATE SYNTHESIS PROTEINS"/>
    <property type="match status" value="1"/>
</dbReference>